<evidence type="ECO:0000313" key="1">
    <source>
        <dbReference type="EMBL" id="KMQ82114.1"/>
    </source>
</evidence>
<dbReference type="AlphaFoldDB" id="A0A0J7JVH8"/>
<keyword evidence="2" id="KW-1185">Reference proteome</keyword>
<name>A0A0J7JVH8_LASNI</name>
<dbReference type="PaxDb" id="67767-A0A0J7JVH8"/>
<accession>A0A0J7JVH8</accession>
<dbReference type="Proteomes" id="UP000036403">
    <property type="component" value="Unassembled WGS sequence"/>
</dbReference>
<evidence type="ECO:0000313" key="2">
    <source>
        <dbReference type="Proteomes" id="UP000036403"/>
    </source>
</evidence>
<organism evidence="1 2">
    <name type="scientific">Lasius niger</name>
    <name type="common">Black garden ant</name>
    <dbReference type="NCBI Taxonomy" id="67767"/>
    <lineage>
        <taxon>Eukaryota</taxon>
        <taxon>Metazoa</taxon>
        <taxon>Ecdysozoa</taxon>
        <taxon>Arthropoda</taxon>
        <taxon>Hexapoda</taxon>
        <taxon>Insecta</taxon>
        <taxon>Pterygota</taxon>
        <taxon>Neoptera</taxon>
        <taxon>Endopterygota</taxon>
        <taxon>Hymenoptera</taxon>
        <taxon>Apocrita</taxon>
        <taxon>Aculeata</taxon>
        <taxon>Formicoidea</taxon>
        <taxon>Formicidae</taxon>
        <taxon>Formicinae</taxon>
        <taxon>Lasius</taxon>
        <taxon>Lasius</taxon>
    </lineage>
</organism>
<gene>
    <name evidence="1" type="ORF">RF55_24112</name>
</gene>
<proteinExistence type="predicted"/>
<keyword evidence="1" id="KW-0436">Ligase</keyword>
<protein>
    <submittedName>
        <fullName evidence="1">Lipoate-protein ligase b-like protein</fullName>
    </submittedName>
</protein>
<reference evidence="1 2" key="1">
    <citation type="submission" date="2015-04" db="EMBL/GenBank/DDBJ databases">
        <title>Lasius niger genome sequencing.</title>
        <authorList>
            <person name="Konorov E.A."/>
            <person name="Nikitin M.A."/>
            <person name="Kirill M.V."/>
            <person name="Chang P."/>
        </authorList>
    </citation>
    <scope>NUCLEOTIDE SEQUENCE [LARGE SCALE GENOMIC DNA]</scope>
    <source>
        <tissue evidence="1">Whole</tissue>
    </source>
</reference>
<sequence>MKIRGDIFDDLDLDIVVKIMTLNKMFYDSRGKLQTHVKPRFAWKVANPCGTSLCVESCKPMWNLASRGKVYVWTQWVPPPCEGLHYQKTRHIGLG</sequence>
<dbReference type="EMBL" id="LBMM01028220">
    <property type="protein sequence ID" value="KMQ82114.1"/>
    <property type="molecule type" value="Genomic_DNA"/>
</dbReference>
<dbReference type="GO" id="GO:0016874">
    <property type="term" value="F:ligase activity"/>
    <property type="evidence" value="ECO:0007669"/>
    <property type="project" value="UniProtKB-KW"/>
</dbReference>
<comment type="caution">
    <text evidence="1">The sequence shown here is derived from an EMBL/GenBank/DDBJ whole genome shotgun (WGS) entry which is preliminary data.</text>
</comment>